<proteinExistence type="inferred from homology"/>
<dbReference type="PATRIC" id="fig|595434.4.peg.6444"/>
<dbReference type="Pfam" id="PF01370">
    <property type="entry name" value="Epimerase"/>
    <property type="match status" value="1"/>
</dbReference>
<dbReference type="CDD" id="cd05242">
    <property type="entry name" value="SDR_a8"/>
    <property type="match status" value="1"/>
</dbReference>
<dbReference type="AlphaFoldDB" id="A0A0J1B2Q4"/>
<evidence type="ECO:0000256" key="1">
    <source>
        <dbReference type="ARBA" id="ARBA00008918"/>
    </source>
</evidence>
<feature type="compositionally biased region" description="Basic and acidic residues" evidence="3">
    <location>
        <begin position="1"/>
        <end position="10"/>
    </location>
</feature>
<dbReference type="STRING" id="595434.RISK_006769"/>
<feature type="compositionally biased region" description="Low complexity" evidence="3">
    <location>
        <begin position="12"/>
        <end position="26"/>
    </location>
</feature>
<reference evidence="7" key="1">
    <citation type="submission" date="2015-05" db="EMBL/GenBank/DDBJ databases">
        <title>Permanent draft genome of Rhodopirellula islandicus K833.</title>
        <authorList>
            <person name="Kizina J."/>
            <person name="Richter M."/>
            <person name="Glockner F.O."/>
            <person name="Harder J."/>
        </authorList>
    </citation>
    <scope>NUCLEOTIDE SEQUENCE [LARGE SCALE GENOMIC DNA]</scope>
    <source>
        <strain evidence="7">K833</strain>
    </source>
</reference>
<dbReference type="NCBIfam" id="TIGR01777">
    <property type="entry name" value="yfcH"/>
    <property type="match status" value="1"/>
</dbReference>
<feature type="domain" description="NAD-dependent epimerase/dehydratase" evidence="4">
    <location>
        <begin position="203"/>
        <end position="415"/>
    </location>
</feature>
<keyword evidence="8" id="KW-1185">Reference proteome</keyword>
<dbReference type="InterPro" id="IPR023393">
    <property type="entry name" value="START-like_dom_sf"/>
</dbReference>
<accession>A0A0J1B2Q4</accession>
<dbReference type="SUPFAM" id="SSF51735">
    <property type="entry name" value="NAD(P)-binding Rossmann-fold domains"/>
    <property type="match status" value="1"/>
</dbReference>
<dbReference type="PANTHER" id="PTHR11092">
    <property type="entry name" value="SUGAR NUCLEOTIDE EPIMERASE RELATED"/>
    <property type="match status" value="1"/>
</dbReference>
<sequence>MLSPTNRDDDQSGPPSQSAVQPPSVAEQGRSDGLPAECQPQPGTQHYVARVDLPVSIDEAFAYHERPGCLNRLTPPWEHVQLEYSDQSLAPGSRVILKTKIAGIPVRWRARHVWCNPPHGFADVQDTGPFSRWCHQHRFESLAPNRSQLTDAIEYKLPAGMAGKLLGSGKARRTIEAMFAYRHRVTQDDLQMLVDYPMSPKTIAVSGASGLVGGGLCTLLSLLGHKVVTITRDEHGTVDEHGMPDAIAAWGSPSEMEKFESVDVVVHLAGKSIAGKRWTPEVKQQIRDSRVEKTRALCEGLAQLKQKPAVVICASATGFYGDRGEEILTENSSCGDDFLSDVAGQWEDACQPAREAGIRVVNTRFGMVLSPQGGALQQMLLPAKLMGGKLGSGNQWWSWIALDDVLGAIVHCIHQDEISGPVNFVAPEPIRNHEFAKTLGDVLNRPAIFPAPKFALRLALGEMAEVLLLASSRAVPERLQQSGYAFRYPDLKDCLRSLLGKEGKPSEPVAS</sequence>
<feature type="region of interest" description="Disordered" evidence="3">
    <location>
        <begin position="1"/>
        <end position="42"/>
    </location>
</feature>
<protein>
    <submittedName>
        <fullName evidence="7">Cell division inhibitor</fullName>
    </submittedName>
</protein>
<evidence type="ECO:0000256" key="2">
    <source>
        <dbReference type="ARBA" id="ARBA00009353"/>
    </source>
</evidence>
<dbReference type="GO" id="GO:0051301">
    <property type="term" value="P:cell division"/>
    <property type="evidence" value="ECO:0007669"/>
    <property type="project" value="UniProtKB-KW"/>
</dbReference>
<dbReference type="OrthoDB" id="9801773at2"/>
<dbReference type="Pfam" id="PF03364">
    <property type="entry name" value="Polyketide_cyc"/>
    <property type="match status" value="1"/>
</dbReference>
<organism evidence="7 8">
    <name type="scientific">Rhodopirellula islandica</name>
    <dbReference type="NCBI Taxonomy" id="595434"/>
    <lineage>
        <taxon>Bacteria</taxon>
        <taxon>Pseudomonadati</taxon>
        <taxon>Planctomycetota</taxon>
        <taxon>Planctomycetia</taxon>
        <taxon>Pirellulales</taxon>
        <taxon>Pirellulaceae</taxon>
        <taxon>Rhodopirellula</taxon>
    </lineage>
</organism>
<feature type="domain" description="DUF1731" evidence="6">
    <location>
        <begin position="451"/>
        <end position="498"/>
    </location>
</feature>
<dbReference type="InterPro" id="IPR010099">
    <property type="entry name" value="SDR39U1"/>
</dbReference>
<comment type="similarity">
    <text evidence="1">Belongs to the ribosome association toxin RatA family.</text>
</comment>
<dbReference type="SUPFAM" id="SSF55961">
    <property type="entry name" value="Bet v1-like"/>
    <property type="match status" value="1"/>
</dbReference>
<evidence type="ECO:0000259" key="5">
    <source>
        <dbReference type="Pfam" id="PF03364"/>
    </source>
</evidence>
<comment type="caution">
    <text evidence="7">The sequence shown here is derived from an EMBL/GenBank/DDBJ whole genome shotgun (WGS) entry which is preliminary data.</text>
</comment>
<name>A0A0J1B2Q4_RHOIS</name>
<gene>
    <name evidence="7" type="ORF">RISK_006769</name>
</gene>
<dbReference type="Pfam" id="PF08338">
    <property type="entry name" value="DUF1731"/>
    <property type="match status" value="1"/>
</dbReference>
<dbReference type="InterPro" id="IPR001509">
    <property type="entry name" value="Epimerase_deHydtase"/>
</dbReference>
<dbReference type="InterPro" id="IPR005031">
    <property type="entry name" value="COQ10_START"/>
</dbReference>
<dbReference type="EMBL" id="LECT01000055">
    <property type="protein sequence ID" value="KLU01200.1"/>
    <property type="molecule type" value="Genomic_DNA"/>
</dbReference>
<evidence type="ECO:0000313" key="8">
    <source>
        <dbReference type="Proteomes" id="UP000036367"/>
    </source>
</evidence>
<dbReference type="InterPro" id="IPR036291">
    <property type="entry name" value="NAD(P)-bd_dom_sf"/>
</dbReference>
<evidence type="ECO:0000256" key="3">
    <source>
        <dbReference type="SAM" id="MobiDB-lite"/>
    </source>
</evidence>
<dbReference type="Gene3D" id="3.40.50.720">
    <property type="entry name" value="NAD(P)-binding Rossmann-like Domain"/>
    <property type="match status" value="1"/>
</dbReference>
<evidence type="ECO:0000259" key="4">
    <source>
        <dbReference type="Pfam" id="PF01370"/>
    </source>
</evidence>
<comment type="similarity">
    <text evidence="2">Belongs to the NAD(P)-dependent epimerase/dehydratase family. SDR39U1 subfamily.</text>
</comment>
<dbReference type="CDD" id="cd07820">
    <property type="entry name" value="SRPBCC_3"/>
    <property type="match status" value="1"/>
</dbReference>
<dbReference type="Gene3D" id="3.30.530.20">
    <property type="match status" value="1"/>
</dbReference>
<dbReference type="InterPro" id="IPR013549">
    <property type="entry name" value="DUF1731"/>
</dbReference>
<dbReference type="Proteomes" id="UP000036367">
    <property type="component" value="Unassembled WGS sequence"/>
</dbReference>
<feature type="domain" description="Coenzyme Q-binding protein COQ10 START" evidence="5">
    <location>
        <begin position="54"/>
        <end position="178"/>
    </location>
</feature>
<evidence type="ECO:0000313" key="7">
    <source>
        <dbReference type="EMBL" id="KLU01200.1"/>
    </source>
</evidence>
<evidence type="ECO:0000259" key="6">
    <source>
        <dbReference type="Pfam" id="PF08338"/>
    </source>
</evidence>
<dbReference type="PANTHER" id="PTHR11092:SF0">
    <property type="entry name" value="EPIMERASE FAMILY PROTEIN SDR39U1"/>
    <property type="match status" value="1"/>
</dbReference>